<keyword evidence="4" id="KW-0342">GTP-binding</keyword>
<evidence type="ECO:0000256" key="2">
    <source>
        <dbReference type="ARBA" id="ARBA00022768"/>
    </source>
</evidence>
<keyword evidence="7" id="KW-1185">Reference proteome</keyword>
<dbReference type="RefSeq" id="WP_183970948.1">
    <property type="nucleotide sequence ID" value="NZ_JACIBY010000001.1"/>
</dbReference>
<evidence type="ECO:0000313" key="6">
    <source>
        <dbReference type="EMBL" id="MBB3836163.1"/>
    </source>
</evidence>
<dbReference type="InterPro" id="IPR009001">
    <property type="entry name" value="Transl_elong_EF1A/Init_IF2_C"/>
</dbReference>
<name>A0A7W5ZF44_9BACT</name>
<accession>A0A7W5ZF44</accession>
<organism evidence="6 7">
    <name type="scientific">Runella defluvii</name>
    <dbReference type="NCBI Taxonomy" id="370973"/>
    <lineage>
        <taxon>Bacteria</taxon>
        <taxon>Pseudomonadati</taxon>
        <taxon>Bacteroidota</taxon>
        <taxon>Cytophagia</taxon>
        <taxon>Cytophagales</taxon>
        <taxon>Spirosomataceae</taxon>
        <taxon>Runella</taxon>
    </lineage>
</organism>
<evidence type="ECO:0000256" key="1">
    <source>
        <dbReference type="ARBA" id="ARBA00022741"/>
    </source>
</evidence>
<keyword evidence="3" id="KW-0648">Protein biosynthesis</keyword>
<sequence length="235" mass="27653">MTEAPFQLYNPELEGEVYYLTEQEGGRRNPITSGYRGQFYYNGRDWDAPQILIDKEICYPGEAAKIRLQMLSPNFHVGQFYVGQGFEIREGTTTVGRGKITQILRDDFKYWDFDTFFKNLQPEQKPFDFQDIKKISTKIHHGLTSIQQISKLIFTKSLSNPYQMLTFECKLRDKGCQAQALVDEICNRWREEIHLDNSHYKTELLFSDKGFYFELTFATWHTRFLTGRIMVNTTS</sequence>
<dbReference type="SUPFAM" id="SSF50465">
    <property type="entry name" value="EF-Tu/eEF-1alpha/eIF2-gamma C-terminal domain"/>
    <property type="match status" value="1"/>
</dbReference>
<proteinExistence type="predicted"/>
<dbReference type="Pfam" id="PF03143">
    <property type="entry name" value="GTP_EFTU_D3"/>
    <property type="match status" value="1"/>
</dbReference>
<dbReference type="EMBL" id="JACIBY010000001">
    <property type="protein sequence ID" value="MBB3836163.1"/>
    <property type="molecule type" value="Genomic_DNA"/>
</dbReference>
<gene>
    <name evidence="6" type="ORF">FHS57_000145</name>
</gene>
<evidence type="ECO:0000313" key="7">
    <source>
        <dbReference type="Proteomes" id="UP000541352"/>
    </source>
</evidence>
<keyword evidence="1" id="KW-0547">Nucleotide-binding</keyword>
<dbReference type="GO" id="GO:0003746">
    <property type="term" value="F:translation elongation factor activity"/>
    <property type="evidence" value="ECO:0007669"/>
    <property type="project" value="UniProtKB-KW"/>
</dbReference>
<dbReference type="Proteomes" id="UP000541352">
    <property type="component" value="Unassembled WGS sequence"/>
</dbReference>
<evidence type="ECO:0000256" key="4">
    <source>
        <dbReference type="ARBA" id="ARBA00023134"/>
    </source>
</evidence>
<keyword evidence="2" id="KW-0251">Elongation factor</keyword>
<comment type="caution">
    <text evidence="6">The sequence shown here is derived from an EMBL/GenBank/DDBJ whole genome shotgun (WGS) entry which is preliminary data.</text>
</comment>
<dbReference type="Gene3D" id="2.40.30.10">
    <property type="entry name" value="Translation factors"/>
    <property type="match status" value="1"/>
</dbReference>
<feature type="domain" description="Translation elongation factor EFTu/EF1A C-terminal" evidence="5">
    <location>
        <begin position="12"/>
        <end position="103"/>
    </location>
</feature>
<reference evidence="6 7" key="1">
    <citation type="submission" date="2020-08" db="EMBL/GenBank/DDBJ databases">
        <title>Genomic Encyclopedia of Type Strains, Phase IV (KMG-IV): sequencing the most valuable type-strain genomes for metagenomic binning, comparative biology and taxonomic classification.</title>
        <authorList>
            <person name="Goeker M."/>
        </authorList>
    </citation>
    <scope>NUCLEOTIDE SEQUENCE [LARGE SCALE GENOMIC DNA]</scope>
    <source>
        <strain evidence="6 7">DSM 17976</strain>
    </source>
</reference>
<evidence type="ECO:0000259" key="5">
    <source>
        <dbReference type="Pfam" id="PF03143"/>
    </source>
</evidence>
<dbReference type="AlphaFoldDB" id="A0A7W5ZF44"/>
<evidence type="ECO:0000256" key="3">
    <source>
        <dbReference type="ARBA" id="ARBA00022917"/>
    </source>
</evidence>
<protein>
    <recommendedName>
        <fullName evidence="5">Translation elongation factor EFTu/EF1A C-terminal domain-containing protein</fullName>
    </recommendedName>
</protein>
<dbReference type="GO" id="GO:0005525">
    <property type="term" value="F:GTP binding"/>
    <property type="evidence" value="ECO:0007669"/>
    <property type="project" value="UniProtKB-KW"/>
</dbReference>
<dbReference type="InterPro" id="IPR004160">
    <property type="entry name" value="Transl_elong_EFTu/EF1A_C"/>
</dbReference>